<evidence type="ECO:0000256" key="1">
    <source>
        <dbReference type="ARBA" id="ARBA00004651"/>
    </source>
</evidence>
<evidence type="ECO:0000256" key="3">
    <source>
        <dbReference type="ARBA" id="ARBA00022475"/>
    </source>
</evidence>
<dbReference type="Pfam" id="PF03062">
    <property type="entry name" value="MBOAT"/>
    <property type="match status" value="1"/>
</dbReference>
<feature type="transmembrane region" description="Helical" evidence="8">
    <location>
        <begin position="6"/>
        <end position="23"/>
    </location>
</feature>
<feature type="transmembrane region" description="Helical" evidence="8">
    <location>
        <begin position="120"/>
        <end position="139"/>
    </location>
</feature>
<dbReference type="PATRIC" id="fig|742737.3.peg.1818"/>
<dbReference type="HOGENOM" id="CLU_025255_1_3_9"/>
<keyword evidence="3 7" id="KW-1003">Cell membrane</keyword>
<keyword evidence="4 8" id="KW-0812">Transmembrane</keyword>
<feature type="transmembrane region" description="Helical" evidence="8">
    <location>
        <begin position="198"/>
        <end position="216"/>
    </location>
</feature>
<dbReference type="EMBL" id="ADLN01000032">
    <property type="protein sequence ID" value="EHI60206.1"/>
    <property type="molecule type" value="Genomic_DNA"/>
</dbReference>
<comment type="subcellular location">
    <subcellularLocation>
        <location evidence="1">Cell membrane</location>
        <topology evidence="1">Multi-pass membrane protein</topology>
    </subcellularLocation>
</comment>
<dbReference type="InterPro" id="IPR051085">
    <property type="entry name" value="MB_O-acyltransferase"/>
</dbReference>
<keyword evidence="5 8" id="KW-1133">Transmembrane helix</keyword>
<proteinExistence type="inferred from homology"/>
<dbReference type="InterPro" id="IPR024194">
    <property type="entry name" value="Ac/AlaTfrase_AlgI/DltB"/>
</dbReference>
<reference evidence="9 10" key="1">
    <citation type="submission" date="2011-08" db="EMBL/GenBank/DDBJ databases">
        <title>The Genome Sequence of Clostridium hathewayi WAL-18680.</title>
        <authorList>
            <consortium name="The Broad Institute Genome Sequencing Platform"/>
            <person name="Earl A."/>
            <person name="Ward D."/>
            <person name="Feldgarden M."/>
            <person name="Gevers D."/>
            <person name="Finegold S.M."/>
            <person name="Summanen P.H."/>
            <person name="Molitoris D.R."/>
            <person name="Song M."/>
            <person name="Daigneault M."/>
            <person name="Allen-Vercoe E."/>
            <person name="Young S.K."/>
            <person name="Zeng Q."/>
            <person name="Gargeya S."/>
            <person name="Fitzgerald M."/>
            <person name="Haas B."/>
            <person name="Abouelleil A."/>
            <person name="Alvarado L."/>
            <person name="Arachchi H.M."/>
            <person name="Berlin A."/>
            <person name="Brown A."/>
            <person name="Chapman S.B."/>
            <person name="Chen Z."/>
            <person name="Dunbar C."/>
            <person name="Freedman E."/>
            <person name="Gearin G."/>
            <person name="Gellesch M."/>
            <person name="Goldberg J."/>
            <person name="Griggs A."/>
            <person name="Gujja S."/>
            <person name="Heiman D."/>
            <person name="Howarth C."/>
            <person name="Larson L."/>
            <person name="Lui A."/>
            <person name="MacDonald P.J.P."/>
            <person name="Montmayeur A."/>
            <person name="Murphy C."/>
            <person name="Neiman D."/>
            <person name="Pearson M."/>
            <person name="Priest M."/>
            <person name="Roberts A."/>
            <person name="Saif S."/>
            <person name="Shea T."/>
            <person name="Shenoy N."/>
            <person name="Sisk P."/>
            <person name="Stolte C."/>
            <person name="Sykes S."/>
            <person name="Wortman J."/>
            <person name="Nusbaum C."/>
            <person name="Birren B."/>
        </authorList>
    </citation>
    <scope>NUCLEOTIDE SEQUENCE [LARGE SCALE GENOMIC DNA]</scope>
    <source>
        <strain evidence="9 10">WAL-18680</strain>
    </source>
</reference>
<evidence type="ECO:0000256" key="5">
    <source>
        <dbReference type="ARBA" id="ARBA00022989"/>
    </source>
</evidence>
<feature type="transmembrane region" description="Helical" evidence="8">
    <location>
        <begin position="35"/>
        <end position="60"/>
    </location>
</feature>
<evidence type="ECO:0000256" key="8">
    <source>
        <dbReference type="SAM" id="Phobius"/>
    </source>
</evidence>
<keyword evidence="7" id="KW-0808">Transferase</keyword>
<dbReference type="RefSeq" id="WP_006779773.1">
    <property type="nucleotide sequence ID" value="NZ_CP040506.1"/>
</dbReference>
<dbReference type="PIRSF" id="PIRSF016636">
    <property type="entry name" value="AlgI_DltB"/>
    <property type="match status" value="1"/>
</dbReference>
<gene>
    <name evidence="9" type="ORF">HMPREF9473_01793</name>
</gene>
<keyword evidence="10" id="KW-1185">Reference proteome</keyword>
<feature type="transmembrane region" description="Helical" evidence="8">
    <location>
        <begin position="443"/>
        <end position="464"/>
    </location>
</feature>
<dbReference type="GO" id="GO:0005886">
    <property type="term" value="C:plasma membrane"/>
    <property type="evidence" value="ECO:0007669"/>
    <property type="project" value="UniProtKB-SubCell"/>
</dbReference>
<evidence type="ECO:0000256" key="4">
    <source>
        <dbReference type="ARBA" id="ARBA00022692"/>
    </source>
</evidence>
<dbReference type="InterPro" id="IPR004299">
    <property type="entry name" value="MBOAT_fam"/>
</dbReference>
<name>G5IE66_9FIRM</name>
<feature type="transmembrane region" description="Helical" evidence="8">
    <location>
        <begin position="317"/>
        <end position="346"/>
    </location>
</feature>
<dbReference type="OrthoDB" id="9805788at2"/>
<evidence type="ECO:0000256" key="7">
    <source>
        <dbReference type="PIRNR" id="PIRNR016636"/>
    </source>
</evidence>
<feature type="transmembrane region" description="Helical" evidence="8">
    <location>
        <begin position="228"/>
        <end position="247"/>
    </location>
</feature>
<dbReference type="AlphaFoldDB" id="G5IE66"/>
<comment type="caution">
    <text evidence="9">The sequence shown here is derived from an EMBL/GenBank/DDBJ whole genome shotgun (WGS) entry which is preliminary data.</text>
</comment>
<accession>G5IE66</accession>
<dbReference type="PANTHER" id="PTHR13285:SF18">
    <property type="entry name" value="PROTEIN-CYSTEINE N-PALMITOYLTRANSFERASE RASP"/>
    <property type="match status" value="1"/>
</dbReference>
<dbReference type="GO" id="GO:0016746">
    <property type="term" value="F:acyltransferase activity"/>
    <property type="evidence" value="ECO:0007669"/>
    <property type="project" value="UniProtKB-KW"/>
</dbReference>
<dbReference type="PIRSF" id="PIRSF500217">
    <property type="entry name" value="AlgI"/>
    <property type="match status" value="1"/>
</dbReference>
<protein>
    <recommendedName>
        <fullName evidence="11">MBOAT family protein</fullName>
    </recommendedName>
</protein>
<evidence type="ECO:0000313" key="10">
    <source>
        <dbReference type="Proteomes" id="UP000005384"/>
    </source>
</evidence>
<dbReference type="PANTHER" id="PTHR13285">
    <property type="entry name" value="ACYLTRANSFERASE"/>
    <property type="match status" value="1"/>
</dbReference>
<evidence type="ECO:0000313" key="9">
    <source>
        <dbReference type="EMBL" id="EHI60206.1"/>
    </source>
</evidence>
<evidence type="ECO:0000256" key="6">
    <source>
        <dbReference type="ARBA" id="ARBA00023136"/>
    </source>
</evidence>
<evidence type="ECO:0008006" key="11">
    <source>
        <dbReference type="Google" id="ProtNLM"/>
    </source>
</evidence>
<dbReference type="Proteomes" id="UP000005384">
    <property type="component" value="Unassembled WGS sequence"/>
</dbReference>
<dbReference type="InterPro" id="IPR028362">
    <property type="entry name" value="AlgI"/>
</dbReference>
<dbReference type="GO" id="GO:0042121">
    <property type="term" value="P:alginic acid biosynthetic process"/>
    <property type="evidence" value="ECO:0007669"/>
    <property type="project" value="InterPro"/>
</dbReference>
<keyword evidence="7" id="KW-0012">Acyltransferase</keyword>
<feature type="transmembrane region" description="Helical" evidence="8">
    <location>
        <begin position="366"/>
        <end position="391"/>
    </location>
</feature>
<evidence type="ECO:0000256" key="2">
    <source>
        <dbReference type="ARBA" id="ARBA00010323"/>
    </source>
</evidence>
<comment type="similarity">
    <text evidence="2 7">Belongs to the membrane-bound acyltransferase family.</text>
</comment>
<keyword evidence="6 7" id="KW-0472">Membrane</keyword>
<organism evidence="9 10">
    <name type="scientific">Hungatella hathewayi WAL-18680</name>
    <dbReference type="NCBI Taxonomy" id="742737"/>
    <lineage>
        <taxon>Bacteria</taxon>
        <taxon>Bacillati</taxon>
        <taxon>Bacillota</taxon>
        <taxon>Clostridia</taxon>
        <taxon>Lachnospirales</taxon>
        <taxon>Lachnospiraceae</taxon>
        <taxon>Hungatella</taxon>
    </lineage>
</organism>
<feature type="transmembrane region" description="Helical" evidence="8">
    <location>
        <begin position="80"/>
        <end position="99"/>
    </location>
</feature>
<sequence length="475" mass="53860">MVFSSPVFLFIFLPITLTLYALAALTHKIRVKNAVLLFCSICFYAYGGVSYLGLLFLSVLVNWVCGLKLSSMERGRRRTIVFILGLAYNIGILIIFKYLNLFGDTAAWIAGKITGQPVASIIPAIALPIGISFFTFQIMSYLIDVYKETVPCQRSLPDLALYVMLFPQLIAGPIVRYSDVEQEIGSRSARLSDVYEGVFRFMVGFIKKILLANAVGKAADLAFVLEPGIGVIYAWVGVICYGLQVYLDFWAYSDMAIGLGRIFGFHFLENFNDPYISKSISEFWRRWHISLSTWFRDYVYIPLGGSREGLFKNCRNFLIVFALTGIWHGASWNFLLWGLYFALFLILEKLWLRKILEKLPSFLRHIYVLLVVGIGWVFFRADTMGAALGFIGDMFSLTLMGTHERELAELLCGGKFLLQFAVSILFCTPLFTRLHRKLEEKNLGVISDVTVVAVFVLAVCEMMASGYNPFIYFRF</sequence>